<dbReference type="InterPro" id="IPR007922">
    <property type="entry name" value="DciA-like"/>
</dbReference>
<protein>
    <recommendedName>
        <fullName evidence="4">DUF721 domain-containing protein</fullName>
    </recommendedName>
</protein>
<keyword evidence="3" id="KW-1185">Reference proteome</keyword>
<feature type="compositionally biased region" description="Low complexity" evidence="1">
    <location>
        <begin position="126"/>
        <end position="140"/>
    </location>
</feature>
<organism evidence="2 3">
    <name type="scientific">Pseudidiomarina planktonica</name>
    <dbReference type="NCBI Taxonomy" id="1323738"/>
    <lineage>
        <taxon>Bacteria</taxon>
        <taxon>Pseudomonadati</taxon>
        <taxon>Pseudomonadota</taxon>
        <taxon>Gammaproteobacteria</taxon>
        <taxon>Alteromonadales</taxon>
        <taxon>Idiomarinaceae</taxon>
        <taxon>Pseudidiomarina</taxon>
    </lineage>
</organism>
<proteinExistence type="predicted"/>
<dbReference type="OrthoDB" id="6238287at2"/>
<feature type="compositionally biased region" description="Basic and acidic residues" evidence="1">
    <location>
        <begin position="110"/>
        <end position="125"/>
    </location>
</feature>
<evidence type="ECO:0000313" key="3">
    <source>
        <dbReference type="Proteomes" id="UP000194450"/>
    </source>
</evidence>
<sequence length="170" mass="19234">MIRQRPKALQSLLTRRSLRQFHDFTERYRRWQQVLARCLNESQLNYCRVLNLRDSCLVIEVSSAAWATRLKLQQSRIITHFNQDATASVTSVQIKVNPEAFKPTQNPVKIESKPDSNRPTKESAAPEKASAPAPKANSAETLRAQAEMCEEPLRSQLLQLAATFAAATKD</sequence>
<evidence type="ECO:0000256" key="1">
    <source>
        <dbReference type="SAM" id="MobiDB-lite"/>
    </source>
</evidence>
<accession>A0A1Y6EEH2</accession>
<name>A0A1Y6EEH2_9GAMM</name>
<reference evidence="3" key="1">
    <citation type="submission" date="2017-04" db="EMBL/GenBank/DDBJ databases">
        <authorList>
            <person name="Varghese N."/>
            <person name="Submissions S."/>
        </authorList>
    </citation>
    <scope>NUCLEOTIDE SEQUENCE [LARGE SCALE GENOMIC DNA]</scope>
</reference>
<dbReference type="EMBL" id="FXWH01000001">
    <property type="protein sequence ID" value="SMQ60809.1"/>
    <property type="molecule type" value="Genomic_DNA"/>
</dbReference>
<dbReference type="Pfam" id="PF05258">
    <property type="entry name" value="DciA"/>
    <property type="match status" value="1"/>
</dbReference>
<dbReference type="Proteomes" id="UP000194450">
    <property type="component" value="Unassembled WGS sequence"/>
</dbReference>
<evidence type="ECO:0000313" key="2">
    <source>
        <dbReference type="EMBL" id="SMQ60809.1"/>
    </source>
</evidence>
<gene>
    <name evidence="2" type="ORF">SAMN06297229_0471</name>
</gene>
<feature type="region of interest" description="Disordered" evidence="1">
    <location>
        <begin position="98"/>
        <end position="147"/>
    </location>
</feature>
<dbReference type="AlphaFoldDB" id="A0A1Y6EEH2"/>
<evidence type="ECO:0008006" key="4">
    <source>
        <dbReference type="Google" id="ProtNLM"/>
    </source>
</evidence>
<dbReference type="RefSeq" id="WP_086433647.1">
    <property type="nucleotide sequence ID" value="NZ_FXWH01000001.1"/>
</dbReference>